<gene>
    <name evidence="1" type="ORF">EPI10_001097</name>
</gene>
<keyword evidence="2" id="KW-1185">Reference proteome</keyword>
<protein>
    <submittedName>
        <fullName evidence="1">Leucine-rich repeat-containing 33</fullName>
    </submittedName>
</protein>
<organism evidence="1 2">
    <name type="scientific">Gossypium australe</name>
    <dbReference type="NCBI Taxonomy" id="47621"/>
    <lineage>
        <taxon>Eukaryota</taxon>
        <taxon>Viridiplantae</taxon>
        <taxon>Streptophyta</taxon>
        <taxon>Embryophyta</taxon>
        <taxon>Tracheophyta</taxon>
        <taxon>Spermatophyta</taxon>
        <taxon>Magnoliopsida</taxon>
        <taxon>eudicotyledons</taxon>
        <taxon>Gunneridae</taxon>
        <taxon>Pentapetalae</taxon>
        <taxon>rosids</taxon>
        <taxon>malvids</taxon>
        <taxon>Malvales</taxon>
        <taxon>Malvaceae</taxon>
        <taxon>Malvoideae</taxon>
        <taxon>Gossypium</taxon>
    </lineage>
</organism>
<comment type="caution">
    <text evidence="1">The sequence shown here is derived from an EMBL/GenBank/DDBJ whole genome shotgun (WGS) entry which is preliminary data.</text>
</comment>
<proteinExistence type="predicted"/>
<dbReference type="EMBL" id="SMMG02000007">
    <property type="protein sequence ID" value="KAA3465967.1"/>
    <property type="molecule type" value="Genomic_DNA"/>
</dbReference>
<name>A0A5B6VA15_9ROSI</name>
<sequence>MGEGHGRVSGCVDKSVCMPCFSTAWTHGRVQGRVRHTAYPHGHPDRVVADDVESNAPAPTQGIALAESRPIASSHEGEAKQALFQIMSECFSSSFEQIWLLKNLHPHNKPPVDKIRKYGTEEFRATVDDDTERAEFWFENTI</sequence>
<accession>A0A5B6VA15</accession>
<dbReference type="Proteomes" id="UP000325315">
    <property type="component" value="Unassembled WGS sequence"/>
</dbReference>
<evidence type="ECO:0000313" key="2">
    <source>
        <dbReference type="Proteomes" id="UP000325315"/>
    </source>
</evidence>
<dbReference type="AlphaFoldDB" id="A0A5B6VA15"/>
<reference evidence="2" key="1">
    <citation type="journal article" date="2019" name="Plant Biotechnol. J.">
        <title>Genome sequencing of the Australian wild diploid species Gossypium australe highlights disease resistance and delayed gland morphogenesis.</title>
        <authorList>
            <person name="Cai Y."/>
            <person name="Cai X."/>
            <person name="Wang Q."/>
            <person name="Wang P."/>
            <person name="Zhang Y."/>
            <person name="Cai C."/>
            <person name="Xu Y."/>
            <person name="Wang K."/>
            <person name="Zhou Z."/>
            <person name="Wang C."/>
            <person name="Geng S."/>
            <person name="Li B."/>
            <person name="Dong Q."/>
            <person name="Hou Y."/>
            <person name="Wang H."/>
            <person name="Ai P."/>
            <person name="Liu Z."/>
            <person name="Yi F."/>
            <person name="Sun M."/>
            <person name="An G."/>
            <person name="Cheng J."/>
            <person name="Zhang Y."/>
            <person name="Shi Q."/>
            <person name="Xie Y."/>
            <person name="Shi X."/>
            <person name="Chang Y."/>
            <person name="Huang F."/>
            <person name="Chen Y."/>
            <person name="Hong S."/>
            <person name="Mi L."/>
            <person name="Sun Q."/>
            <person name="Zhang L."/>
            <person name="Zhou B."/>
            <person name="Peng R."/>
            <person name="Zhang X."/>
            <person name="Liu F."/>
        </authorList>
    </citation>
    <scope>NUCLEOTIDE SEQUENCE [LARGE SCALE GENOMIC DNA]</scope>
    <source>
        <strain evidence="2">cv. PA1801</strain>
    </source>
</reference>
<evidence type="ECO:0000313" key="1">
    <source>
        <dbReference type="EMBL" id="KAA3465967.1"/>
    </source>
</evidence>